<feature type="compositionally biased region" description="Low complexity" evidence="3">
    <location>
        <begin position="599"/>
        <end position="614"/>
    </location>
</feature>
<gene>
    <name evidence="5" type="ORF">ALAG00032_LOCUS14158</name>
</gene>
<sequence length="651" mass="72481">MKGKLRGSQLKELASPRKRRLMVREKSMSRSNLELTRLMREATTAASRRAAAKAYLATEYGDTRGTLGAHNKVVIAMVGLPARGKSYIVKMLVRYLEWIGFPTRIFNVGDLRRRRGMAGASADFFKSGDDNARKLREELAMACQEEMYAWLNLQPSSCVAIFDATNTTKARRAALLKRAQAAHGVTLIFIESICDKPQILEHNYRMKLQNADYKNLNPEAALKDFQLRVKEYEARYETIEDDEDNQNVAYIKIINVGEKVITRQCSGYLSSQISFFLGNVHITPRKIWLALHAESTDQREGIVGASAGGHLTEYGQAFAIELAQFISKNHAAFIDKHRTQLEHADATDLLVLTGNAETHQATIQPLLASLDDDQCFFDYHAGGDTANINATQQERDNHVSFATTATTDTTNHYFGTTTRIHLPIDSPTNNKQKVTIESTSLLNELCGGDFDGISHDELERRYPGVWEARKADKLRFRYPGAGGESYVDVIARLRPILIELERQRKSVLIVSHLAVQRCLYAYFLGTPPEQIPYLQIPTASVVELSPSPHGATAKVHVLVDPQNRQMSDADNVTPRVGPWHFARSFGDLTACSPGLHLSAPSSPAASAHSNSIPSAPKPTPLNNTIDSSYCAGEQQYTPETKPVVRYQRSFS</sequence>
<dbReference type="Gene3D" id="3.40.50.300">
    <property type="entry name" value="P-loop containing nucleotide triphosphate hydrolases"/>
    <property type="match status" value="1"/>
</dbReference>
<dbReference type="GO" id="GO:0006003">
    <property type="term" value="P:fructose 2,6-bisphosphate metabolic process"/>
    <property type="evidence" value="ECO:0007669"/>
    <property type="project" value="InterPro"/>
</dbReference>
<dbReference type="Gene3D" id="3.40.50.1240">
    <property type="entry name" value="Phosphoglycerate mutase-like"/>
    <property type="match status" value="1"/>
</dbReference>
<feature type="domain" description="6-phosphofructo-2-kinase" evidence="4">
    <location>
        <begin position="67"/>
        <end position="284"/>
    </location>
</feature>
<dbReference type="PRINTS" id="PR00991">
    <property type="entry name" value="6PFRUCTKNASE"/>
</dbReference>
<dbReference type="InterPro" id="IPR003094">
    <property type="entry name" value="6Pfruct_kin"/>
</dbReference>
<evidence type="ECO:0000256" key="2">
    <source>
        <dbReference type="ARBA" id="ARBA00022840"/>
    </source>
</evidence>
<organism evidence="5">
    <name type="scientific">Aureoumbra lagunensis</name>
    <dbReference type="NCBI Taxonomy" id="44058"/>
    <lineage>
        <taxon>Eukaryota</taxon>
        <taxon>Sar</taxon>
        <taxon>Stramenopiles</taxon>
        <taxon>Ochrophyta</taxon>
        <taxon>Pelagophyceae</taxon>
        <taxon>Pelagomonadales</taxon>
        <taxon>Aureoumbra</taxon>
    </lineage>
</organism>
<dbReference type="GO" id="GO:0005524">
    <property type="term" value="F:ATP binding"/>
    <property type="evidence" value="ECO:0007669"/>
    <property type="project" value="UniProtKB-KW"/>
</dbReference>
<dbReference type="InterPro" id="IPR013079">
    <property type="entry name" value="6Phosfructo_kin"/>
</dbReference>
<dbReference type="Pfam" id="PF00300">
    <property type="entry name" value="His_Phos_1"/>
    <property type="match status" value="1"/>
</dbReference>
<dbReference type="GO" id="GO:0005829">
    <property type="term" value="C:cytosol"/>
    <property type="evidence" value="ECO:0007669"/>
    <property type="project" value="TreeGrafter"/>
</dbReference>
<dbReference type="InterPro" id="IPR027417">
    <property type="entry name" value="P-loop_NTPase"/>
</dbReference>
<dbReference type="FunFam" id="3.40.50.300:FF:000644">
    <property type="entry name" value="GpmB, Fructose-2,6-bisphosphatase"/>
    <property type="match status" value="1"/>
</dbReference>
<dbReference type="GO" id="GO:0006000">
    <property type="term" value="P:fructose metabolic process"/>
    <property type="evidence" value="ECO:0007669"/>
    <property type="project" value="InterPro"/>
</dbReference>
<dbReference type="SUPFAM" id="SSF52540">
    <property type="entry name" value="P-loop containing nucleoside triphosphate hydrolases"/>
    <property type="match status" value="1"/>
</dbReference>
<dbReference type="Pfam" id="PF01591">
    <property type="entry name" value="6PF2K"/>
    <property type="match status" value="1"/>
</dbReference>
<protein>
    <recommendedName>
        <fullName evidence="4">6-phosphofructo-2-kinase domain-containing protein</fullName>
    </recommendedName>
</protein>
<evidence type="ECO:0000259" key="4">
    <source>
        <dbReference type="Pfam" id="PF01591"/>
    </source>
</evidence>
<dbReference type="InterPro" id="IPR013078">
    <property type="entry name" value="His_Pase_superF_clade-1"/>
</dbReference>
<dbReference type="GO" id="GO:0003873">
    <property type="term" value="F:6-phosphofructo-2-kinase activity"/>
    <property type="evidence" value="ECO:0007669"/>
    <property type="project" value="InterPro"/>
</dbReference>
<evidence type="ECO:0000313" key="5">
    <source>
        <dbReference type="EMBL" id="CAE0373357.1"/>
    </source>
</evidence>
<dbReference type="SUPFAM" id="SSF53254">
    <property type="entry name" value="Phosphoglycerate mutase-like"/>
    <property type="match status" value="1"/>
</dbReference>
<keyword evidence="2" id="KW-0067">ATP-binding</keyword>
<evidence type="ECO:0000256" key="1">
    <source>
        <dbReference type="ARBA" id="ARBA00022741"/>
    </source>
</evidence>
<dbReference type="PANTHER" id="PTHR10606:SF32">
    <property type="entry name" value="6-PHOSPHOFRUCTO-2-KINASE 1"/>
    <property type="match status" value="1"/>
</dbReference>
<accession>A0A7S3K309</accession>
<dbReference type="EMBL" id="HBIJ01021819">
    <property type="protein sequence ID" value="CAE0373357.1"/>
    <property type="molecule type" value="Transcribed_RNA"/>
</dbReference>
<dbReference type="CDD" id="cd07067">
    <property type="entry name" value="HP_PGM_like"/>
    <property type="match status" value="1"/>
</dbReference>
<proteinExistence type="predicted"/>
<name>A0A7S3K309_9STRA</name>
<dbReference type="AlphaFoldDB" id="A0A7S3K309"/>
<dbReference type="PANTHER" id="PTHR10606">
    <property type="entry name" value="6-PHOSPHOFRUCTO-2-KINASE/FRUCTOSE-2,6-BISPHOSPHATASE"/>
    <property type="match status" value="1"/>
</dbReference>
<reference evidence="5" key="1">
    <citation type="submission" date="2021-01" db="EMBL/GenBank/DDBJ databases">
        <authorList>
            <person name="Corre E."/>
            <person name="Pelletier E."/>
            <person name="Niang G."/>
            <person name="Scheremetjew M."/>
            <person name="Finn R."/>
            <person name="Kale V."/>
            <person name="Holt S."/>
            <person name="Cochrane G."/>
            <person name="Meng A."/>
            <person name="Brown T."/>
            <person name="Cohen L."/>
        </authorList>
    </citation>
    <scope>NUCLEOTIDE SEQUENCE</scope>
    <source>
        <strain evidence="5">CCMP1510</strain>
    </source>
</reference>
<evidence type="ECO:0000256" key="3">
    <source>
        <dbReference type="SAM" id="MobiDB-lite"/>
    </source>
</evidence>
<feature type="region of interest" description="Disordered" evidence="3">
    <location>
        <begin position="599"/>
        <end position="651"/>
    </location>
</feature>
<keyword evidence="1" id="KW-0547">Nucleotide-binding</keyword>
<dbReference type="InterPro" id="IPR029033">
    <property type="entry name" value="His_PPase_superfam"/>
</dbReference>